<dbReference type="GO" id="GO:0005886">
    <property type="term" value="C:plasma membrane"/>
    <property type="evidence" value="ECO:0007669"/>
    <property type="project" value="UniProtKB-SubCell"/>
</dbReference>
<reference evidence="10 11" key="1">
    <citation type="submission" date="2018-05" db="EMBL/GenBank/DDBJ databases">
        <title>Genomic Encyclopedia of Type Strains, Phase IV (KMG-IV): sequencing the most valuable type-strain genomes for metagenomic binning, comparative biology and taxonomic classification.</title>
        <authorList>
            <person name="Goeker M."/>
        </authorList>
    </citation>
    <scope>NUCLEOTIDE SEQUENCE [LARGE SCALE GENOMIC DNA]</scope>
    <source>
        <strain evidence="10 11">DSM 22999</strain>
    </source>
</reference>
<dbReference type="GO" id="GO:1990961">
    <property type="term" value="P:xenobiotic detoxification by transmembrane export across the plasma membrane"/>
    <property type="evidence" value="ECO:0007669"/>
    <property type="project" value="InterPro"/>
</dbReference>
<dbReference type="PANTHER" id="PTHR23502:SF132">
    <property type="entry name" value="POLYAMINE TRANSPORTER 2-RELATED"/>
    <property type="match status" value="1"/>
</dbReference>
<feature type="transmembrane region" description="Helical" evidence="8">
    <location>
        <begin position="131"/>
        <end position="150"/>
    </location>
</feature>
<evidence type="ECO:0000256" key="6">
    <source>
        <dbReference type="ARBA" id="ARBA00022989"/>
    </source>
</evidence>
<dbReference type="GO" id="GO:0042910">
    <property type="term" value="F:xenobiotic transmembrane transporter activity"/>
    <property type="evidence" value="ECO:0007669"/>
    <property type="project" value="InterPro"/>
</dbReference>
<proteinExistence type="inferred from homology"/>
<evidence type="ECO:0000256" key="3">
    <source>
        <dbReference type="ARBA" id="ARBA00022448"/>
    </source>
</evidence>
<evidence type="ECO:0000256" key="2">
    <source>
        <dbReference type="ARBA" id="ARBA00006236"/>
    </source>
</evidence>
<evidence type="ECO:0000259" key="9">
    <source>
        <dbReference type="PROSITE" id="PS50850"/>
    </source>
</evidence>
<dbReference type="EMBL" id="QENU01000008">
    <property type="protein sequence ID" value="PVX33462.1"/>
    <property type="molecule type" value="Genomic_DNA"/>
</dbReference>
<dbReference type="NCBIfam" id="TIGR00710">
    <property type="entry name" value="efflux_Bcr_CflA"/>
    <property type="match status" value="1"/>
</dbReference>
<comment type="caution">
    <text evidence="10">The sequence shown here is derived from an EMBL/GenBank/DDBJ whole genome shotgun (WGS) entry which is preliminary data.</text>
</comment>
<comment type="similarity">
    <text evidence="2 8">Belongs to the major facilitator superfamily. Bcr/CmlA family.</text>
</comment>
<dbReference type="Proteomes" id="UP000245909">
    <property type="component" value="Unassembled WGS sequence"/>
</dbReference>
<dbReference type="RefSeq" id="WP_116631986.1">
    <property type="nucleotide sequence ID" value="NZ_QENU01000008.1"/>
</dbReference>
<evidence type="ECO:0000256" key="8">
    <source>
        <dbReference type="RuleBase" id="RU365088"/>
    </source>
</evidence>
<feature type="transmembrane region" description="Helical" evidence="8">
    <location>
        <begin position="98"/>
        <end position="119"/>
    </location>
</feature>
<feature type="transmembrane region" description="Helical" evidence="8">
    <location>
        <begin position="302"/>
        <end position="328"/>
    </location>
</feature>
<dbReference type="InterPro" id="IPR011701">
    <property type="entry name" value="MFS"/>
</dbReference>
<feature type="transmembrane region" description="Helical" evidence="8">
    <location>
        <begin position="276"/>
        <end position="296"/>
    </location>
</feature>
<dbReference type="InterPro" id="IPR004812">
    <property type="entry name" value="Efflux_drug-R_Bcr/CmlA"/>
</dbReference>
<dbReference type="Pfam" id="PF07690">
    <property type="entry name" value="MFS_1"/>
    <property type="match status" value="1"/>
</dbReference>
<feature type="transmembrane region" description="Helical" evidence="8">
    <location>
        <begin position="72"/>
        <end position="92"/>
    </location>
</feature>
<feature type="transmembrane region" description="Helical" evidence="8">
    <location>
        <begin position="245"/>
        <end position="264"/>
    </location>
</feature>
<dbReference type="InterPro" id="IPR020846">
    <property type="entry name" value="MFS_dom"/>
</dbReference>
<comment type="subcellular location">
    <subcellularLocation>
        <location evidence="8">Cell inner membrane</location>
        <topology evidence="8">Multi-pass membrane protein</topology>
    </subcellularLocation>
    <subcellularLocation>
        <location evidence="1">Cell membrane</location>
        <topology evidence="1">Multi-pass membrane protein</topology>
    </subcellularLocation>
</comment>
<protein>
    <recommendedName>
        <fullName evidence="8">Bcr/CflA family efflux transporter</fullName>
    </recommendedName>
</protein>
<dbReference type="InterPro" id="IPR036259">
    <property type="entry name" value="MFS_trans_sf"/>
</dbReference>
<keyword evidence="5 8" id="KW-0812">Transmembrane</keyword>
<keyword evidence="4" id="KW-1003">Cell membrane</keyword>
<evidence type="ECO:0000313" key="11">
    <source>
        <dbReference type="Proteomes" id="UP000245909"/>
    </source>
</evidence>
<dbReference type="GO" id="GO:0015385">
    <property type="term" value="F:sodium:proton antiporter activity"/>
    <property type="evidence" value="ECO:0007669"/>
    <property type="project" value="TreeGrafter"/>
</dbReference>
<keyword evidence="8" id="KW-0997">Cell inner membrane</keyword>
<feature type="transmembrane region" description="Helical" evidence="8">
    <location>
        <begin position="48"/>
        <end position="65"/>
    </location>
</feature>
<feature type="transmembrane region" description="Helical" evidence="8">
    <location>
        <begin position="209"/>
        <end position="230"/>
    </location>
</feature>
<feature type="transmembrane region" description="Helical" evidence="8">
    <location>
        <begin position="365"/>
        <end position="384"/>
    </location>
</feature>
<keyword evidence="7 8" id="KW-0472">Membrane</keyword>
<feature type="transmembrane region" description="Helical" evidence="8">
    <location>
        <begin position="340"/>
        <end position="359"/>
    </location>
</feature>
<feature type="transmembrane region" description="Helical" evidence="8">
    <location>
        <begin position="162"/>
        <end position="180"/>
    </location>
</feature>
<sequence length="386" mass="41797">MSSNKINLSLMLILGLLMAFTSLSTDIYLPAMPQMEVDLQGNVELTITGFLIGFTIAQLVWGAISDRIGRKIPLYIGMCLFIIGSIGCALSTTIGQIVFWRVFQALGACTAPMLSRAIVRDMFRATQAAQILSTLTLIMAVAPIVGPLLGGQLIRFSTWHSIFWLLAIIGAVMFFSLFALKETHHKEKRAATPLWAAFRTYINLLGNKVFMKYTLCVTFFYVAAYAFIAGSPKVYINDFGIEPQYYGYLFGLNIIGVMTLSFFNRKLVHQYSLDQLLKVSTLIAMLAGIALLIVALSGASSIVGIVITVFIMFSMNGIIAACSTAAALDGVPQVAGSASALIGALQYGSGIISSLILAWFADSSFITMAAIIAVSCMLCALMVWKK</sequence>
<evidence type="ECO:0000313" key="10">
    <source>
        <dbReference type="EMBL" id="PVX33462.1"/>
    </source>
</evidence>
<evidence type="ECO:0000256" key="5">
    <source>
        <dbReference type="ARBA" id="ARBA00022692"/>
    </source>
</evidence>
<keyword evidence="3 8" id="KW-0813">Transport</keyword>
<keyword evidence="11" id="KW-1185">Reference proteome</keyword>
<organism evidence="10 11">
    <name type="scientific">Alitibacter langaaensis DSM 22999</name>
    <dbReference type="NCBI Taxonomy" id="1122935"/>
    <lineage>
        <taxon>Bacteria</taxon>
        <taxon>Pseudomonadati</taxon>
        <taxon>Pseudomonadota</taxon>
        <taxon>Gammaproteobacteria</taxon>
        <taxon>Pasteurellales</taxon>
        <taxon>Pasteurellaceae</taxon>
        <taxon>Alitibacter</taxon>
    </lineage>
</organism>
<dbReference type="OrthoDB" id="9814303at2"/>
<dbReference type="Gene3D" id="1.20.1720.10">
    <property type="entry name" value="Multidrug resistance protein D"/>
    <property type="match status" value="1"/>
</dbReference>
<accession>A0A2U0SQ48</accession>
<feature type="domain" description="Major facilitator superfamily (MFS) profile" evidence="9">
    <location>
        <begin position="1"/>
        <end position="386"/>
    </location>
</feature>
<name>A0A2U0SQ48_9PAST</name>
<evidence type="ECO:0000256" key="7">
    <source>
        <dbReference type="ARBA" id="ARBA00023136"/>
    </source>
</evidence>
<keyword evidence="6 8" id="KW-1133">Transmembrane helix</keyword>
<comment type="caution">
    <text evidence="8">Lacks conserved residue(s) required for the propagation of feature annotation.</text>
</comment>
<dbReference type="CDD" id="cd17320">
    <property type="entry name" value="MFS_MdfA_MDR_like"/>
    <property type="match status" value="1"/>
</dbReference>
<dbReference type="PROSITE" id="PS50850">
    <property type="entry name" value="MFS"/>
    <property type="match status" value="1"/>
</dbReference>
<evidence type="ECO:0000256" key="1">
    <source>
        <dbReference type="ARBA" id="ARBA00004651"/>
    </source>
</evidence>
<gene>
    <name evidence="10" type="ORF">C8D76_10847</name>
</gene>
<dbReference type="AlphaFoldDB" id="A0A2U0SQ48"/>
<dbReference type="SUPFAM" id="SSF103473">
    <property type="entry name" value="MFS general substrate transporter"/>
    <property type="match status" value="1"/>
</dbReference>
<evidence type="ECO:0000256" key="4">
    <source>
        <dbReference type="ARBA" id="ARBA00022475"/>
    </source>
</evidence>
<dbReference type="PANTHER" id="PTHR23502">
    <property type="entry name" value="MAJOR FACILITATOR SUPERFAMILY"/>
    <property type="match status" value="1"/>
</dbReference>